<dbReference type="PANTHER" id="PTHR48047">
    <property type="entry name" value="GLYCOSYLTRANSFERASE"/>
    <property type="match status" value="1"/>
</dbReference>
<dbReference type="PANTHER" id="PTHR48047:SF229">
    <property type="entry name" value="UDP-GLYCOSYLTRANSFERASE 73C3-RELATED"/>
    <property type="match status" value="1"/>
</dbReference>
<dbReference type="Gene3D" id="3.40.50.2000">
    <property type="entry name" value="Glycogen Phosphorylase B"/>
    <property type="match status" value="2"/>
</dbReference>
<evidence type="ECO:0000259" key="4">
    <source>
        <dbReference type="Pfam" id="PF26168"/>
    </source>
</evidence>
<evidence type="ECO:0000256" key="1">
    <source>
        <dbReference type="ARBA" id="ARBA00009995"/>
    </source>
</evidence>
<dbReference type="EMBL" id="JACGWN010000010">
    <property type="protein sequence ID" value="KAL0426446.1"/>
    <property type="molecule type" value="Genomic_DNA"/>
</dbReference>
<dbReference type="AlphaFoldDB" id="A0AAW2VFJ9"/>
<name>A0AAW2VFJ9_9LAMI</name>
<comment type="similarity">
    <text evidence="1">Belongs to the UDP-glycosyltransferase family.</text>
</comment>
<gene>
    <name evidence="5" type="ORF">Slati_2819400</name>
</gene>
<dbReference type="CDD" id="cd03784">
    <property type="entry name" value="GT1_Gtf-like"/>
    <property type="match status" value="1"/>
</dbReference>
<evidence type="ECO:0000256" key="2">
    <source>
        <dbReference type="ARBA" id="ARBA00022676"/>
    </source>
</evidence>
<accession>A0AAW2VFJ9</accession>
<protein>
    <submittedName>
        <fullName evidence="5">UDP-glycosyltransferase 73C3</fullName>
    </submittedName>
</protein>
<comment type="caution">
    <text evidence="5">The sequence shown here is derived from an EMBL/GenBank/DDBJ whole genome shotgun (WGS) entry which is preliminary data.</text>
</comment>
<sequence length="322" mass="35756">MAIQEKEPHFVLLPFMAQGHMIPMVDIARLLAKRGLTVTILTTPHNAGRFKSVVDRAIGSGLNIRIFHLKFPSSEAGLPDGCENFDMLPSVDYAIKFFAATAMLNEQVEEMLRQLRPPPSCLIADMCFPWATDVALKLQIPRILFHGTSCFSLLCMHMLATRKDWAAITSDTDTFEVPGLPDAFQVTKAQLKGTPNDPDSDWSKFWDHMRLAEVEAFGTVANTFEELEPEYIKEYMKATGKKAWCVGPVSLCNKNDSDKAERGNKTSIGGQECLKWLDLQEPGSVVYVCLGSLSRLATSQLIELGLALEASKTLHLGSQEYI</sequence>
<reference evidence="5" key="2">
    <citation type="journal article" date="2024" name="Plant">
        <title>Genomic evolution and insights into agronomic trait innovations of Sesamum species.</title>
        <authorList>
            <person name="Miao H."/>
            <person name="Wang L."/>
            <person name="Qu L."/>
            <person name="Liu H."/>
            <person name="Sun Y."/>
            <person name="Le M."/>
            <person name="Wang Q."/>
            <person name="Wei S."/>
            <person name="Zheng Y."/>
            <person name="Lin W."/>
            <person name="Duan Y."/>
            <person name="Cao H."/>
            <person name="Xiong S."/>
            <person name="Wang X."/>
            <person name="Wei L."/>
            <person name="Li C."/>
            <person name="Ma Q."/>
            <person name="Ju M."/>
            <person name="Zhao R."/>
            <person name="Li G."/>
            <person name="Mu C."/>
            <person name="Tian Q."/>
            <person name="Mei H."/>
            <person name="Zhang T."/>
            <person name="Gao T."/>
            <person name="Zhang H."/>
        </authorList>
    </citation>
    <scope>NUCLEOTIDE SEQUENCE</scope>
    <source>
        <strain evidence="5">KEN1</strain>
    </source>
</reference>
<reference evidence="5" key="1">
    <citation type="submission" date="2020-06" db="EMBL/GenBank/DDBJ databases">
        <authorList>
            <person name="Li T."/>
            <person name="Hu X."/>
            <person name="Zhang T."/>
            <person name="Song X."/>
            <person name="Zhang H."/>
            <person name="Dai N."/>
            <person name="Sheng W."/>
            <person name="Hou X."/>
            <person name="Wei L."/>
        </authorList>
    </citation>
    <scope>NUCLEOTIDE SEQUENCE</scope>
    <source>
        <strain evidence="5">KEN1</strain>
        <tissue evidence="5">Leaf</tissue>
    </source>
</reference>
<dbReference type="FunFam" id="3.40.50.2000:FF:000071">
    <property type="entry name" value="Glycosyltransferase"/>
    <property type="match status" value="1"/>
</dbReference>
<proteinExistence type="inferred from homology"/>
<dbReference type="InterPro" id="IPR002213">
    <property type="entry name" value="UDP_glucos_trans"/>
</dbReference>
<dbReference type="GO" id="GO:0035251">
    <property type="term" value="F:UDP-glucosyltransferase activity"/>
    <property type="evidence" value="ECO:0007669"/>
    <property type="project" value="TreeGrafter"/>
</dbReference>
<keyword evidence="2" id="KW-0328">Glycosyltransferase</keyword>
<evidence type="ECO:0000313" key="5">
    <source>
        <dbReference type="EMBL" id="KAL0426446.1"/>
    </source>
</evidence>
<dbReference type="InterPro" id="IPR058980">
    <property type="entry name" value="Glyco_transf_N"/>
</dbReference>
<evidence type="ECO:0000256" key="3">
    <source>
        <dbReference type="ARBA" id="ARBA00022679"/>
    </source>
</evidence>
<feature type="domain" description="Glycosyltransferase N-terminal" evidence="4">
    <location>
        <begin position="11"/>
        <end position="249"/>
    </location>
</feature>
<dbReference type="Pfam" id="PF26168">
    <property type="entry name" value="Glyco_transf_N"/>
    <property type="match status" value="1"/>
</dbReference>
<keyword evidence="3" id="KW-0808">Transferase</keyword>
<organism evidence="5">
    <name type="scientific">Sesamum latifolium</name>
    <dbReference type="NCBI Taxonomy" id="2727402"/>
    <lineage>
        <taxon>Eukaryota</taxon>
        <taxon>Viridiplantae</taxon>
        <taxon>Streptophyta</taxon>
        <taxon>Embryophyta</taxon>
        <taxon>Tracheophyta</taxon>
        <taxon>Spermatophyta</taxon>
        <taxon>Magnoliopsida</taxon>
        <taxon>eudicotyledons</taxon>
        <taxon>Gunneridae</taxon>
        <taxon>Pentapetalae</taxon>
        <taxon>asterids</taxon>
        <taxon>lamiids</taxon>
        <taxon>Lamiales</taxon>
        <taxon>Pedaliaceae</taxon>
        <taxon>Sesamum</taxon>
    </lineage>
</organism>
<dbReference type="SUPFAM" id="SSF53756">
    <property type="entry name" value="UDP-Glycosyltransferase/glycogen phosphorylase"/>
    <property type="match status" value="1"/>
</dbReference>